<evidence type="ECO:0000313" key="2">
    <source>
        <dbReference type="Proteomes" id="UP000559256"/>
    </source>
</evidence>
<dbReference type="Proteomes" id="UP000559256">
    <property type="component" value="Unassembled WGS sequence"/>
</dbReference>
<reference evidence="1 2" key="1">
    <citation type="journal article" date="2020" name="ISME J.">
        <title>Uncovering the hidden diversity of litter-decomposition mechanisms in mushroom-forming fungi.</title>
        <authorList>
            <person name="Floudas D."/>
            <person name="Bentzer J."/>
            <person name="Ahren D."/>
            <person name="Johansson T."/>
            <person name="Persson P."/>
            <person name="Tunlid A."/>
        </authorList>
    </citation>
    <scope>NUCLEOTIDE SEQUENCE [LARGE SCALE GENOMIC DNA]</scope>
    <source>
        <strain evidence="1 2">CBS 291.85</strain>
    </source>
</reference>
<keyword evidence="2" id="KW-1185">Reference proteome</keyword>
<sequence length="72" mass="8321">MLSKYTLIARGQAEPGLWRLSQFQRMSKFNKSTRPLLTDSEDSDIPVLRQISGIVTASLRYRYNTRVFALRA</sequence>
<accession>A0A8H5GMU3</accession>
<protein>
    <submittedName>
        <fullName evidence="1">Uncharacterized protein</fullName>
    </submittedName>
</protein>
<dbReference type="EMBL" id="JAACJM010000017">
    <property type="protein sequence ID" value="KAF5368013.1"/>
    <property type="molecule type" value="Genomic_DNA"/>
</dbReference>
<gene>
    <name evidence="1" type="ORF">D9758_004370</name>
</gene>
<organism evidence="1 2">
    <name type="scientific">Tetrapyrgos nigripes</name>
    <dbReference type="NCBI Taxonomy" id="182062"/>
    <lineage>
        <taxon>Eukaryota</taxon>
        <taxon>Fungi</taxon>
        <taxon>Dikarya</taxon>
        <taxon>Basidiomycota</taxon>
        <taxon>Agaricomycotina</taxon>
        <taxon>Agaricomycetes</taxon>
        <taxon>Agaricomycetidae</taxon>
        <taxon>Agaricales</taxon>
        <taxon>Marasmiineae</taxon>
        <taxon>Marasmiaceae</taxon>
        <taxon>Tetrapyrgos</taxon>
    </lineage>
</organism>
<evidence type="ECO:0000313" key="1">
    <source>
        <dbReference type="EMBL" id="KAF5368013.1"/>
    </source>
</evidence>
<dbReference type="AlphaFoldDB" id="A0A8H5GMU3"/>
<comment type="caution">
    <text evidence="1">The sequence shown here is derived from an EMBL/GenBank/DDBJ whole genome shotgun (WGS) entry which is preliminary data.</text>
</comment>
<proteinExistence type="predicted"/>
<name>A0A8H5GMU3_9AGAR</name>